<dbReference type="EMBL" id="JBHTIU010000093">
    <property type="protein sequence ID" value="MFD0871892.1"/>
    <property type="molecule type" value="Genomic_DNA"/>
</dbReference>
<sequence>MKKWFQKLYSEYLLIPRAVRLLFLWGWIILLWYLVLKYFSIFS</sequence>
<gene>
    <name evidence="2" type="ORF">ACFQ03_22445</name>
</gene>
<evidence type="ECO:0000256" key="1">
    <source>
        <dbReference type="SAM" id="Phobius"/>
    </source>
</evidence>
<feature type="transmembrane region" description="Helical" evidence="1">
    <location>
        <begin position="21"/>
        <end position="41"/>
    </location>
</feature>
<evidence type="ECO:0000313" key="2">
    <source>
        <dbReference type="EMBL" id="MFD0871892.1"/>
    </source>
</evidence>
<protein>
    <submittedName>
        <fullName evidence="2">Uncharacterized protein</fullName>
    </submittedName>
</protein>
<dbReference type="RefSeq" id="WP_379291097.1">
    <property type="nucleotide sequence ID" value="NZ_JBHTIU010000093.1"/>
</dbReference>
<comment type="caution">
    <text evidence="2">The sequence shown here is derived from an EMBL/GenBank/DDBJ whole genome shotgun (WGS) entry which is preliminary data.</text>
</comment>
<keyword evidence="3" id="KW-1185">Reference proteome</keyword>
<keyword evidence="1" id="KW-0812">Transmembrane</keyword>
<proteinExistence type="predicted"/>
<keyword evidence="1" id="KW-1133">Transmembrane helix</keyword>
<organism evidence="2 3">
    <name type="scientific">Paenibacillus residui</name>
    <dbReference type="NCBI Taxonomy" id="629724"/>
    <lineage>
        <taxon>Bacteria</taxon>
        <taxon>Bacillati</taxon>
        <taxon>Bacillota</taxon>
        <taxon>Bacilli</taxon>
        <taxon>Bacillales</taxon>
        <taxon>Paenibacillaceae</taxon>
        <taxon>Paenibacillus</taxon>
    </lineage>
</organism>
<accession>A0ABW3DH96</accession>
<name>A0ABW3DH96_9BACL</name>
<reference evidence="3" key="1">
    <citation type="journal article" date="2019" name="Int. J. Syst. Evol. Microbiol.">
        <title>The Global Catalogue of Microorganisms (GCM) 10K type strain sequencing project: providing services to taxonomists for standard genome sequencing and annotation.</title>
        <authorList>
            <consortium name="The Broad Institute Genomics Platform"/>
            <consortium name="The Broad Institute Genome Sequencing Center for Infectious Disease"/>
            <person name="Wu L."/>
            <person name="Ma J."/>
        </authorList>
    </citation>
    <scope>NUCLEOTIDE SEQUENCE [LARGE SCALE GENOMIC DNA]</scope>
    <source>
        <strain evidence="3">CCUG 57263</strain>
    </source>
</reference>
<keyword evidence="1" id="KW-0472">Membrane</keyword>
<evidence type="ECO:0000313" key="3">
    <source>
        <dbReference type="Proteomes" id="UP001597120"/>
    </source>
</evidence>
<dbReference type="Proteomes" id="UP001597120">
    <property type="component" value="Unassembled WGS sequence"/>
</dbReference>